<dbReference type="eggNOG" id="KOG1205">
    <property type="taxonomic scope" value="Eukaryota"/>
</dbReference>
<name>A9UZE3_MONBE</name>
<dbReference type="PANTHER" id="PTHR44196">
    <property type="entry name" value="DEHYDROGENASE/REDUCTASE SDR FAMILY MEMBER 7B"/>
    <property type="match status" value="1"/>
</dbReference>
<dbReference type="SUPFAM" id="SSF51735">
    <property type="entry name" value="NAD(P)-binding Rossmann-fold domains"/>
    <property type="match status" value="1"/>
</dbReference>
<comment type="similarity">
    <text evidence="1 4">Belongs to the short-chain dehydrogenases/reductases (SDR) family.</text>
</comment>
<dbReference type="Pfam" id="PF00106">
    <property type="entry name" value="adh_short"/>
    <property type="match status" value="1"/>
</dbReference>
<dbReference type="EMBL" id="CH991551">
    <property type="protein sequence ID" value="EDQ89217.1"/>
    <property type="molecule type" value="Genomic_DNA"/>
</dbReference>
<dbReference type="PRINTS" id="PR00081">
    <property type="entry name" value="GDHRDH"/>
</dbReference>
<dbReference type="InterPro" id="IPR020904">
    <property type="entry name" value="Sc_DH/Rdtase_CS"/>
</dbReference>
<dbReference type="OMA" id="MRLTHAC"/>
<evidence type="ECO:0000313" key="5">
    <source>
        <dbReference type="EMBL" id="EDQ89217.1"/>
    </source>
</evidence>
<dbReference type="Gene3D" id="3.40.50.720">
    <property type="entry name" value="NAD(P)-binding Rossmann-like Domain"/>
    <property type="match status" value="1"/>
</dbReference>
<keyword evidence="6" id="KW-1185">Reference proteome</keyword>
<dbReference type="PANTHER" id="PTHR44196:SF1">
    <property type="entry name" value="DEHYDROGENASE_REDUCTASE SDR FAMILY MEMBER 7B"/>
    <property type="match status" value="1"/>
</dbReference>
<dbReference type="GeneID" id="5891031"/>
<dbReference type="RefSeq" id="XP_001745793.1">
    <property type="nucleotide sequence ID" value="XM_001745741.1"/>
</dbReference>
<dbReference type="NCBIfam" id="NF004825">
    <property type="entry name" value="PRK06181.1"/>
    <property type="match status" value="1"/>
</dbReference>
<evidence type="ECO:0000256" key="4">
    <source>
        <dbReference type="RuleBase" id="RU000363"/>
    </source>
</evidence>
<dbReference type="Proteomes" id="UP000001357">
    <property type="component" value="Unassembled WGS sequence"/>
</dbReference>
<evidence type="ECO:0000256" key="2">
    <source>
        <dbReference type="ARBA" id="ARBA00023002"/>
    </source>
</evidence>
<dbReference type="InParanoid" id="A9UZE3"/>
<dbReference type="STRING" id="81824.A9UZE3"/>
<dbReference type="InterPro" id="IPR036291">
    <property type="entry name" value="NAD(P)-bd_dom_sf"/>
</dbReference>
<evidence type="ECO:0000256" key="3">
    <source>
        <dbReference type="ARBA" id="ARBA00037096"/>
    </source>
</evidence>
<proteinExistence type="inferred from homology"/>
<reference evidence="5 6" key="1">
    <citation type="journal article" date="2008" name="Nature">
        <title>The genome of the choanoflagellate Monosiga brevicollis and the origin of metazoans.</title>
        <authorList>
            <consortium name="JGI Sequencing"/>
            <person name="King N."/>
            <person name="Westbrook M.J."/>
            <person name="Young S.L."/>
            <person name="Kuo A."/>
            <person name="Abedin M."/>
            <person name="Chapman J."/>
            <person name="Fairclough S."/>
            <person name="Hellsten U."/>
            <person name="Isogai Y."/>
            <person name="Letunic I."/>
            <person name="Marr M."/>
            <person name="Pincus D."/>
            <person name="Putnam N."/>
            <person name="Rokas A."/>
            <person name="Wright K.J."/>
            <person name="Zuzow R."/>
            <person name="Dirks W."/>
            <person name="Good M."/>
            <person name="Goodstein D."/>
            <person name="Lemons D."/>
            <person name="Li W."/>
            <person name="Lyons J.B."/>
            <person name="Morris A."/>
            <person name="Nichols S."/>
            <person name="Richter D.J."/>
            <person name="Salamov A."/>
            <person name="Bork P."/>
            <person name="Lim W.A."/>
            <person name="Manning G."/>
            <person name="Miller W.T."/>
            <person name="McGinnis W."/>
            <person name="Shapiro H."/>
            <person name="Tjian R."/>
            <person name="Grigoriev I.V."/>
            <person name="Rokhsar D."/>
        </authorList>
    </citation>
    <scope>NUCLEOTIDE SEQUENCE [LARGE SCALE GENOMIC DNA]</scope>
    <source>
        <strain evidence="6">MX1 / ATCC 50154</strain>
    </source>
</reference>
<dbReference type="InterPro" id="IPR002347">
    <property type="entry name" value="SDR_fam"/>
</dbReference>
<evidence type="ECO:0000313" key="6">
    <source>
        <dbReference type="Proteomes" id="UP000001357"/>
    </source>
</evidence>
<dbReference type="FunCoup" id="A9UZE3">
    <property type="interactions" value="479"/>
</dbReference>
<organism evidence="5 6">
    <name type="scientific">Monosiga brevicollis</name>
    <name type="common">Choanoflagellate</name>
    <dbReference type="NCBI Taxonomy" id="81824"/>
    <lineage>
        <taxon>Eukaryota</taxon>
        <taxon>Choanoflagellata</taxon>
        <taxon>Craspedida</taxon>
        <taxon>Salpingoecidae</taxon>
        <taxon>Monosiga</taxon>
    </lineage>
</organism>
<comment type="function">
    <text evidence="3">Putative oxidoreductase.</text>
</comment>
<evidence type="ECO:0000256" key="1">
    <source>
        <dbReference type="ARBA" id="ARBA00006484"/>
    </source>
</evidence>
<dbReference type="GO" id="GO:0016491">
    <property type="term" value="F:oxidoreductase activity"/>
    <property type="evidence" value="ECO:0000318"/>
    <property type="project" value="GO_Central"/>
</dbReference>
<keyword evidence="2" id="KW-0560">Oxidoreductase</keyword>
<dbReference type="AlphaFoldDB" id="A9UZE3"/>
<sequence length="284" mass="30995">MAAPEALTFDNQVVVITGASSGIGADMARQLAEYANVTLVLAARRQEKLVAVAEDCKSINQQTKVDTVSYDAADPAAGSALVEGVLKRFGRIDTLILNAGIAGPWAEFETLPQDLRSLHRVMDVNYWGYVYAAHAAIPALKASRGRLAAVSSFYGRIPAPYQAGYSATKHAMQGFFNTLRPELARHDVSVTLHLPGGIATEVQQKFETADSKRVNLLMPDAFLAPSPKCAASVLSATLWRQAEAYYPFYALAASEFRQAAKDLFDRGFSELVKYYMDQGFFQLQ</sequence>
<gene>
    <name evidence="5" type="ORF">MONBRDRAFT_25428</name>
</gene>
<dbReference type="PRINTS" id="PR00080">
    <property type="entry name" value="SDRFAMILY"/>
</dbReference>
<dbReference type="KEGG" id="mbr:MONBRDRAFT_25428"/>
<protein>
    <submittedName>
        <fullName evidence="5">Uncharacterized protein</fullName>
    </submittedName>
</protein>
<dbReference type="PROSITE" id="PS00061">
    <property type="entry name" value="ADH_SHORT"/>
    <property type="match status" value="1"/>
</dbReference>
<accession>A9UZE3</accession>
<dbReference type="GO" id="GO:0005829">
    <property type="term" value="C:cytosol"/>
    <property type="evidence" value="ECO:0000318"/>
    <property type="project" value="GO_Central"/>
</dbReference>